<evidence type="ECO:0000313" key="5">
    <source>
        <dbReference type="Proteomes" id="UP000239480"/>
    </source>
</evidence>
<name>A0A2T0RV51_9RHOB</name>
<organism evidence="4 5">
    <name type="scientific">Aliiruegeria haliotis</name>
    <dbReference type="NCBI Taxonomy" id="1280846"/>
    <lineage>
        <taxon>Bacteria</taxon>
        <taxon>Pseudomonadati</taxon>
        <taxon>Pseudomonadota</taxon>
        <taxon>Alphaproteobacteria</taxon>
        <taxon>Rhodobacterales</taxon>
        <taxon>Roseobacteraceae</taxon>
        <taxon>Aliiruegeria</taxon>
    </lineage>
</organism>
<dbReference type="EMBL" id="PVTD01000002">
    <property type="protein sequence ID" value="PRY25034.1"/>
    <property type="molecule type" value="Genomic_DNA"/>
</dbReference>
<dbReference type="SUPFAM" id="SSF50494">
    <property type="entry name" value="Trypsin-like serine proteases"/>
    <property type="match status" value="1"/>
</dbReference>
<dbReference type="InterPro" id="IPR009003">
    <property type="entry name" value="Peptidase_S1_PA"/>
</dbReference>
<dbReference type="Pfam" id="PF13365">
    <property type="entry name" value="Trypsin_2"/>
    <property type="match status" value="1"/>
</dbReference>
<keyword evidence="2" id="KW-0732">Signal</keyword>
<protein>
    <submittedName>
        <fullName evidence="4">Sporulation related protein</fullName>
    </submittedName>
</protein>
<dbReference type="OrthoDB" id="6810892at2"/>
<proteinExistence type="predicted"/>
<dbReference type="InterPro" id="IPR002477">
    <property type="entry name" value="Peptidoglycan-bd-like"/>
</dbReference>
<reference evidence="4 5" key="1">
    <citation type="submission" date="2018-03" db="EMBL/GenBank/DDBJ databases">
        <title>Genomic Encyclopedia of Archaeal and Bacterial Type Strains, Phase II (KMG-II): from individual species to whole genera.</title>
        <authorList>
            <person name="Goeker M."/>
        </authorList>
    </citation>
    <scope>NUCLEOTIDE SEQUENCE [LARGE SCALE GENOMIC DNA]</scope>
    <source>
        <strain evidence="4 5">DSM 29328</strain>
    </source>
</reference>
<dbReference type="RefSeq" id="WP_106203971.1">
    <property type="nucleotide sequence ID" value="NZ_PVTD01000002.1"/>
</dbReference>
<dbReference type="InterPro" id="IPR036365">
    <property type="entry name" value="PGBD-like_sf"/>
</dbReference>
<keyword evidence="5" id="KW-1185">Reference proteome</keyword>
<feature type="signal peptide" evidence="2">
    <location>
        <begin position="1"/>
        <end position="25"/>
    </location>
</feature>
<comment type="caution">
    <text evidence="4">The sequence shown here is derived from an EMBL/GenBank/DDBJ whole genome shotgun (WGS) entry which is preliminary data.</text>
</comment>
<dbReference type="Pfam" id="PF01471">
    <property type="entry name" value="PG_binding_1"/>
    <property type="match status" value="1"/>
</dbReference>
<evidence type="ECO:0000256" key="1">
    <source>
        <dbReference type="SAM" id="MobiDB-lite"/>
    </source>
</evidence>
<dbReference type="AlphaFoldDB" id="A0A2T0RV51"/>
<gene>
    <name evidence="4" type="ORF">CLV78_102211</name>
</gene>
<accession>A0A2T0RV51</accession>
<feature type="region of interest" description="Disordered" evidence="1">
    <location>
        <begin position="130"/>
        <end position="164"/>
    </location>
</feature>
<feature type="domain" description="Peptidoglycan binding-like" evidence="3">
    <location>
        <begin position="174"/>
        <end position="226"/>
    </location>
</feature>
<evidence type="ECO:0000259" key="3">
    <source>
        <dbReference type="Pfam" id="PF01471"/>
    </source>
</evidence>
<sequence>MYHFRLFLSLVLTLFLAAAPGAGRAQDSAWVQIEALRTLAEAEARARAYSSAFQNVNGFRMPGGWYGIVLGPYSRSGAQAELNALKTGRLIPADSYLTDGSQYRQQFWPVGADTLAAAPVDTQSRALTAARPGAPVPVAQPKQTDQPVVPPPPPYIPDETPQQARASERLLDAAQRRQLQEALKWEGFYASTIDGAFGNGTRRAMASWQEAKGYDATGVLTTAQRNELVADWRAPFDALGLAAITDDAAGIEIILPAAKVAYARTEAPFIHYDAADEDGMRVILISQSGDEATLFGLYDILQTLEIVPRDGARERKKTSFLLTGQSPDLHSHTYAVLSDGAVKGFTIAWKPGGDPRVMQPVVRTMQDSFRPLKGVVLPDTAATEAGTEQRIDLMAGLEIRRPERSRTGFFVDGTGAVLTTTDLLDQCRSVTIGEEIEAEIAARDDTLGLALLKPSQTLAPVGVARFTSNVPRINSEIALAGFSYEDVLDLPVVSYGTLADIRGLQGEASLDRLEITTLPGDAGGPVFDSTGAVLGMLQARETGSRQLPPDVGFTVDVPALAEFLSGAGLSPVASEDTASIAPEDLVALAGDITVRVSCWN</sequence>
<evidence type="ECO:0000256" key="2">
    <source>
        <dbReference type="SAM" id="SignalP"/>
    </source>
</evidence>
<dbReference type="InterPro" id="IPR036366">
    <property type="entry name" value="PGBDSf"/>
</dbReference>
<dbReference type="SUPFAM" id="SSF47090">
    <property type="entry name" value="PGBD-like"/>
    <property type="match status" value="1"/>
</dbReference>
<feature type="chain" id="PRO_5015562933" evidence="2">
    <location>
        <begin position="26"/>
        <end position="600"/>
    </location>
</feature>
<dbReference type="Gene3D" id="1.10.101.10">
    <property type="entry name" value="PGBD-like superfamily/PGBD"/>
    <property type="match status" value="1"/>
</dbReference>
<dbReference type="Proteomes" id="UP000239480">
    <property type="component" value="Unassembled WGS sequence"/>
</dbReference>
<dbReference type="Gene3D" id="2.40.10.120">
    <property type="match status" value="1"/>
</dbReference>
<evidence type="ECO:0000313" key="4">
    <source>
        <dbReference type="EMBL" id="PRY25034.1"/>
    </source>
</evidence>